<name>A0A9D3U869_9ROSI</name>
<accession>A0A9D3U869</accession>
<feature type="non-terminal residue" evidence="1">
    <location>
        <position position="1"/>
    </location>
</feature>
<evidence type="ECO:0000313" key="1">
    <source>
        <dbReference type="EMBL" id="KAH1031768.1"/>
    </source>
</evidence>
<keyword evidence="2" id="KW-1185">Reference proteome</keyword>
<organism evidence="1 2">
    <name type="scientific">Gossypium stocksii</name>
    <dbReference type="NCBI Taxonomy" id="47602"/>
    <lineage>
        <taxon>Eukaryota</taxon>
        <taxon>Viridiplantae</taxon>
        <taxon>Streptophyta</taxon>
        <taxon>Embryophyta</taxon>
        <taxon>Tracheophyta</taxon>
        <taxon>Spermatophyta</taxon>
        <taxon>Magnoliopsida</taxon>
        <taxon>eudicotyledons</taxon>
        <taxon>Gunneridae</taxon>
        <taxon>Pentapetalae</taxon>
        <taxon>rosids</taxon>
        <taxon>malvids</taxon>
        <taxon>Malvales</taxon>
        <taxon>Malvaceae</taxon>
        <taxon>Malvoideae</taxon>
        <taxon>Gossypium</taxon>
    </lineage>
</organism>
<comment type="caution">
    <text evidence="1">The sequence shown here is derived from an EMBL/GenBank/DDBJ whole genome shotgun (WGS) entry which is preliminary data.</text>
</comment>
<evidence type="ECO:0000313" key="2">
    <source>
        <dbReference type="Proteomes" id="UP000828251"/>
    </source>
</evidence>
<dbReference type="Proteomes" id="UP000828251">
    <property type="component" value="Unassembled WGS sequence"/>
</dbReference>
<gene>
    <name evidence="1" type="ORF">J1N35_043942</name>
</gene>
<dbReference type="EMBL" id="JAIQCV010000013">
    <property type="protein sequence ID" value="KAH1031768.1"/>
    <property type="molecule type" value="Genomic_DNA"/>
</dbReference>
<dbReference type="AlphaFoldDB" id="A0A9D3U869"/>
<sequence>PIMRSKAKLIRARLNGTIQHFVTKAVDVHTAKKENQDSLSYFHENQEIKSWSNFVVSNNSKNQENQDFKS</sequence>
<protein>
    <submittedName>
        <fullName evidence="1">Uncharacterized protein</fullName>
    </submittedName>
</protein>
<proteinExistence type="predicted"/>
<reference evidence="1 2" key="1">
    <citation type="journal article" date="2021" name="Plant Biotechnol. J.">
        <title>Multi-omics assisted identification of the key and species-specific regulatory components of drought-tolerant mechanisms in Gossypium stocksii.</title>
        <authorList>
            <person name="Yu D."/>
            <person name="Ke L."/>
            <person name="Zhang D."/>
            <person name="Wu Y."/>
            <person name="Sun Y."/>
            <person name="Mei J."/>
            <person name="Sun J."/>
            <person name="Sun Y."/>
        </authorList>
    </citation>
    <scope>NUCLEOTIDE SEQUENCE [LARGE SCALE GENOMIC DNA]</scope>
    <source>
        <strain evidence="2">cv. E1</strain>
        <tissue evidence="1">Leaf</tissue>
    </source>
</reference>